<dbReference type="InterPro" id="IPR017853">
    <property type="entry name" value="GH"/>
</dbReference>
<comment type="caution">
    <text evidence="3">The sequence shown here is derived from an EMBL/GenBank/DDBJ whole genome shotgun (WGS) entry which is preliminary data.</text>
</comment>
<dbReference type="InterPro" id="IPR013780">
    <property type="entry name" value="Glyco_hydro_b"/>
</dbReference>
<keyword evidence="4" id="KW-1185">Reference proteome</keyword>
<dbReference type="EMBL" id="WBOT01000002">
    <property type="protein sequence ID" value="KAB2334398.1"/>
    <property type="molecule type" value="Genomic_DNA"/>
</dbReference>
<dbReference type="Gene3D" id="2.60.40.2320">
    <property type="match status" value="1"/>
</dbReference>
<dbReference type="RefSeq" id="WP_151573702.1">
    <property type="nucleotide sequence ID" value="NZ_WBOT01000002.1"/>
</dbReference>
<dbReference type="Pfam" id="PF21653">
    <property type="entry name" value="pulA_all-beta"/>
    <property type="match status" value="1"/>
</dbReference>
<dbReference type="Pfam" id="PF02922">
    <property type="entry name" value="CBM_48"/>
    <property type="match status" value="1"/>
</dbReference>
<organism evidence="3 4">
    <name type="scientific">Bacillus mesophilum</name>
    <dbReference type="NCBI Taxonomy" id="1071718"/>
    <lineage>
        <taxon>Bacteria</taxon>
        <taxon>Bacillati</taxon>
        <taxon>Bacillota</taxon>
        <taxon>Bacilli</taxon>
        <taxon>Bacillales</taxon>
        <taxon>Bacillaceae</taxon>
        <taxon>Bacillus</taxon>
    </lineage>
</organism>
<feature type="domain" description="Glycosyl hydrolase family 13 catalytic" evidence="2">
    <location>
        <begin position="250"/>
        <end position="615"/>
    </location>
</feature>
<accession>A0A7V7RP72</accession>
<dbReference type="InterPro" id="IPR004193">
    <property type="entry name" value="Glyco_hydro_13_N"/>
</dbReference>
<dbReference type="CDD" id="cd02860">
    <property type="entry name" value="E_set_Pullulanase"/>
    <property type="match status" value="1"/>
</dbReference>
<evidence type="ECO:0000313" key="4">
    <source>
        <dbReference type="Proteomes" id="UP000441354"/>
    </source>
</evidence>
<dbReference type="SUPFAM" id="SSF81296">
    <property type="entry name" value="E set domains"/>
    <property type="match status" value="1"/>
</dbReference>
<dbReference type="SMART" id="SM00642">
    <property type="entry name" value="Aamy"/>
    <property type="match status" value="1"/>
</dbReference>
<comment type="similarity">
    <text evidence="1">Belongs to the glycosyl hydrolase 13 family.</text>
</comment>
<dbReference type="AlphaFoldDB" id="A0A7V7RP72"/>
<evidence type="ECO:0000259" key="2">
    <source>
        <dbReference type="SMART" id="SM00642"/>
    </source>
</evidence>
<reference evidence="3 4" key="1">
    <citation type="journal article" date="2014" name="Arch. Microbiol.">
        <title>Bacillus mesophilum sp. nov., strain IITR-54T, a novel 4-chlorobiphenyl dechlorinating bacterium.</title>
        <authorList>
            <person name="Manickam N."/>
            <person name="Singh N.K."/>
            <person name="Bajaj A."/>
            <person name="Kumar R.M."/>
            <person name="Kaur G."/>
            <person name="Kaur N."/>
            <person name="Bala M."/>
            <person name="Kumar A."/>
            <person name="Mayilraj S."/>
        </authorList>
    </citation>
    <scope>NUCLEOTIDE SEQUENCE [LARGE SCALE GENOMIC DNA]</scope>
    <source>
        <strain evidence="3 4">IITR-54</strain>
    </source>
</reference>
<sequence>MIKIERDFEAYLDEISLITILLPYDYYEGKSAAFFIQKDQERVQLELLGSELIEEYVKYSCRLEQSIDIGSEYWIEDEHGNKTDLQIGAVIRTEAFDELFYTECKLGFTYAKAKTSFALWAPTAGKVKLRLYNDDGSESQEELMNRGDKGVWELTIDGDLEGRKYTYLVCVNLRWQEAVDPYAAALTPNGEHGVIVDLKKTAMTKRELPALSSHVDAIIYETHIRDLTIHHDSGVNQKGLYNGAGELNTKNSGGGLTGLSYAADLGVTHIQFLPFHDFAGVDEVKSNNEYNWGYNPLHFNVPDGSYSTDPRDPYARIKELKELISTVHSLGLRVITDVVYNHVYERESSAFEKIVPGYFFRHDAFGMPSNGTGVGNDIASERKMARKFIIDSVLFWQKEYHVDGFRFDLMGILDVKTMNLIREKTAENDSSVLLLGEGWELNTPIPAEKKASMRNQSKMPGIAHFNDRFRDRIKGSTFHLYDKGFALGNAGYYHDAAEVIGGSIGMLDEKGLFLSPEQSINYVEAHDNHTLWDKITACFPDEDVHKLMLRHRLSTVMTILAQGVPFLHSGQEFFRTKQGVGNSYRSSNEINQMDWSRKEKYVDHVDYIKGILSIRKKHGAFRFREAERIRKHLRILEERKPVLGFALQEVKEFGSWNQILVFINPFHDVCIADLPAGRWSVIANDQYAGINELEAVSKNMILKPISTYVLIQEEI</sequence>
<dbReference type="SUPFAM" id="SSF51445">
    <property type="entry name" value="(Trans)glycosidases"/>
    <property type="match status" value="1"/>
</dbReference>
<dbReference type="CDD" id="cd11341">
    <property type="entry name" value="AmyAc_Pullulanase_LD-like"/>
    <property type="match status" value="1"/>
</dbReference>
<dbReference type="GO" id="GO:0051060">
    <property type="term" value="F:pullulanase activity"/>
    <property type="evidence" value="ECO:0007669"/>
    <property type="project" value="UniProtKB-EC"/>
</dbReference>
<dbReference type="EC" id="3.2.1.41" evidence="3"/>
<dbReference type="InterPro" id="IPR014756">
    <property type="entry name" value="Ig_E-set"/>
</dbReference>
<evidence type="ECO:0000256" key="1">
    <source>
        <dbReference type="ARBA" id="ARBA00008061"/>
    </source>
</evidence>
<evidence type="ECO:0000313" key="3">
    <source>
        <dbReference type="EMBL" id="KAB2334398.1"/>
    </source>
</evidence>
<dbReference type="Gene3D" id="3.20.20.80">
    <property type="entry name" value="Glycosidases"/>
    <property type="match status" value="1"/>
</dbReference>
<gene>
    <name evidence="3" type="primary">pulA</name>
    <name evidence="3" type="ORF">F7732_09730</name>
</gene>
<dbReference type="OrthoDB" id="9761875at2"/>
<dbReference type="InterPro" id="IPR006047">
    <property type="entry name" value="GH13_cat_dom"/>
</dbReference>
<dbReference type="PANTHER" id="PTHR43002">
    <property type="entry name" value="GLYCOGEN DEBRANCHING ENZYME"/>
    <property type="match status" value="1"/>
</dbReference>
<keyword evidence="3" id="KW-0326">Glycosidase</keyword>
<dbReference type="InterPro" id="IPR011840">
    <property type="entry name" value="PulA_typeI"/>
</dbReference>
<dbReference type="InterPro" id="IPR013783">
    <property type="entry name" value="Ig-like_fold"/>
</dbReference>
<dbReference type="Gene3D" id="2.60.40.10">
    <property type="entry name" value="Immunoglobulins"/>
    <property type="match status" value="1"/>
</dbReference>
<protein>
    <submittedName>
        <fullName evidence="3">Type I pullulanase</fullName>
        <ecNumber evidence="3">3.2.1.41</ecNumber>
    </submittedName>
</protein>
<name>A0A7V7RP72_9BACI</name>
<dbReference type="NCBIfam" id="TIGR02104">
    <property type="entry name" value="pulA_typeI"/>
    <property type="match status" value="1"/>
</dbReference>
<dbReference type="Proteomes" id="UP000441354">
    <property type="component" value="Unassembled WGS sequence"/>
</dbReference>
<dbReference type="GO" id="GO:0005975">
    <property type="term" value="P:carbohydrate metabolic process"/>
    <property type="evidence" value="ECO:0007669"/>
    <property type="project" value="InterPro"/>
</dbReference>
<dbReference type="InterPro" id="IPR040697">
    <property type="entry name" value="PulA_N1"/>
</dbReference>
<dbReference type="Pfam" id="PF17999">
    <property type="entry name" value="PulA_N1"/>
    <property type="match status" value="1"/>
</dbReference>
<proteinExistence type="inferred from homology"/>
<dbReference type="InterPro" id="IPR049117">
    <property type="entry name" value="pulA_all-beta"/>
</dbReference>
<keyword evidence="3" id="KW-0378">Hydrolase</keyword>
<dbReference type="Gene3D" id="2.60.40.1180">
    <property type="entry name" value="Golgi alpha-mannosidase II"/>
    <property type="match status" value="1"/>
</dbReference>